<evidence type="ECO:0000256" key="1">
    <source>
        <dbReference type="SAM" id="MobiDB-lite"/>
    </source>
</evidence>
<evidence type="ECO:0008006" key="4">
    <source>
        <dbReference type="Google" id="ProtNLM"/>
    </source>
</evidence>
<protein>
    <recommendedName>
        <fullName evidence="4">Transposase</fullName>
    </recommendedName>
</protein>
<dbReference type="EMBL" id="JAUIZM010000001">
    <property type="protein sequence ID" value="KAK1400905.1"/>
    <property type="molecule type" value="Genomic_DNA"/>
</dbReference>
<feature type="region of interest" description="Disordered" evidence="1">
    <location>
        <begin position="206"/>
        <end position="333"/>
    </location>
</feature>
<feature type="compositionally biased region" description="Polar residues" evidence="1">
    <location>
        <begin position="1"/>
        <end position="11"/>
    </location>
</feature>
<reference evidence="2" key="2">
    <citation type="submission" date="2023-05" db="EMBL/GenBank/DDBJ databases">
        <authorList>
            <person name="Schelkunov M.I."/>
        </authorList>
    </citation>
    <scope>NUCLEOTIDE SEQUENCE</scope>
    <source>
        <strain evidence="2">Hsosn_3</strain>
        <tissue evidence="2">Leaf</tissue>
    </source>
</reference>
<reference evidence="2" key="1">
    <citation type="submission" date="2023-02" db="EMBL/GenBank/DDBJ databases">
        <title>Genome of toxic invasive species Heracleum sosnowskyi carries increased number of genes despite the absence of recent whole-genome duplications.</title>
        <authorList>
            <person name="Schelkunov M."/>
            <person name="Shtratnikova V."/>
            <person name="Makarenko M."/>
            <person name="Klepikova A."/>
            <person name="Omelchenko D."/>
            <person name="Novikova G."/>
            <person name="Obukhova E."/>
            <person name="Bogdanov V."/>
            <person name="Penin A."/>
            <person name="Logacheva M."/>
        </authorList>
    </citation>
    <scope>NUCLEOTIDE SEQUENCE</scope>
    <source>
        <strain evidence="2">Hsosn_3</strain>
        <tissue evidence="2">Leaf</tissue>
    </source>
</reference>
<sequence>MKKLSSLVNSKSPKKPRGGASPDDEGIADKGTGFFQFASPKKRRRGVSAGCDGFAQIANKKKRSQSANKRKHSQSVNVVKGDGFAPKSQIMNKRKRCWSANVGKEDGIDANSQNTKTPIEKAGYTDQLQPRANFADQVHRNFPTCWYCKECPEQGTYSCSRNLTVTNQLVQAATNHQKELKIPEQLNLSVNMSMERMRRVMNRTENVPAHPGQGVSAPGQGVTALGQSAPAHSGQRVQVQSEQRIPTGSGQHIPAQSKQHVRAHSEQGTGQSRLPIRLPSQSGLHSPTQSRQRTSQSGQSTPNESRQLTAQSRQHTPEAQSRQLQHTPEAQSRQHTIAANGYVHWDIGLEQGDGRVRLEVIKGTLEPSNVCSKRNRLIMYKRLEPTGYNWKCVSKETKDFYFEEFKKYFVWRQSDAVIYKGWLANVRRKYSEVVSIARGNWENHNRRDNRIGLDKVQYKRDPTADEIFYLTHTRRVKKKKNPIAKAREIGLDDEDVEGGEDDENFEVVWVDQKSQRIYVSFNL</sequence>
<comment type="caution">
    <text evidence="2">The sequence shown here is derived from an EMBL/GenBank/DDBJ whole genome shotgun (WGS) entry which is preliminary data.</text>
</comment>
<accession>A0AAD8N443</accession>
<feature type="compositionally biased region" description="Polar residues" evidence="1">
    <location>
        <begin position="303"/>
        <end position="333"/>
    </location>
</feature>
<name>A0AAD8N443_9APIA</name>
<organism evidence="2 3">
    <name type="scientific">Heracleum sosnowskyi</name>
    <dbReference type="NCBI Taxonomy" id="360622"/>
    <lineage>
        <taxon>Eukaryota</taxon>
        <taxon>Viridiplantae</taxon>
        <taxon>Streptophyta</taxon>
        <taxon>Embryophyta</taxon>
        <taxon>Tracheophyta</taxon>
        <taxon>Spermatophyta</taxon>
        <taxon>Magnoliopsida</taxon>
        <taxon>eudicotyledons</taxon>
        <taxon>Gunneridae</taxon>
        <taxon>Pentapetalae</taxon>
        <taxon>asterids</taxon>
        <taxon>campanulids</taxon>
        <taxon>Apiales</taxon>
        <taxon>Apiaceae</taxon>
        <taxon>Apioideae</taxon>
        <taxon>apioid superclade</taxon>
        <taxon>Tordylieae</taxon>
        <taxon>Tordyliinae</taxon>
        <taxon>Heracleum</taxon>
    </lineage>
</organism>
<evidence type="ECO:0000313" key="3">
    <source>
        <dbReference type="Proteomes" id="UP001237642"/>
    </source>
</evidence>
<feature type="compositionally biased region" description="Low complexity" evidence="1">
    <location>
        <begin position="286"/>
        <end position="302"/>
    </location>
</feature>
<gene>
    <name evidence="2" type="ORF">POM88_000510</name>
</gene>
<proteinExistence type="predicted"/>
<feature type="compositionally biased region" description="Polar residues" evidence="1">
    <location>
        <begin position="235"/>
        <end position="258"/>
    </location>
</feature>
<evidence type="ECO:0000313" key="2">
    <source>
        <dbReference type="EMBL" id="KAK1400905.1"/>
    </source>
</evidence>
<dbReference type="AlphaFoldDB" id="A0AAD8N443"/>
<keyword evidence="3" id="KW-1185">Reference proteome</keyword>
<dbReference type="Proteomes" id="UP001237642">
    <property type="component" value="Unassembled WGS sequence"/>
</dbReference>
<feature type="region of interest" description="Disordered" evidence="1">
    <location>
        <begin position="1"/>
        <end position="48"/>
    </location>
</feature>